<evidence type="ECO:0000256" key="1">
    <source>
        <dbReference type="ARBA" id="ARBA00038420"/>
    </source>
</evidence>
<dbReference type="PROSITE" id="PS51782">
    <property type="entry name" value="LYSM"/>
    <property type="match status" value="2"/>
</dbReference>
<dbReference type="GO" id="GO:0004222">
    <property type="term" value="F:metalloendopeptidase activity"/>
    <property type="evidence" value="ECO:0007669"/>
    <property type="project" value="TreeGrafter"/>
</dbReference>
<feature type="compositionally biased region" description="Low complexity" evidence="2">
    <location>
        <begin position="176"/>
        <end position="219"/>
    </location>
</feature>
<organism evidence="5 6">
    <name type="scientific">Oceanibaculum indicum</name>
    <dbReference type="NCBI Taxonomy" id="526216"/>
    <lineage>
        <taxon>Bacteria</taxon>
        <taxon>Pseudomonadati</taxon>
        <taxon>Pseudomonadota</taxon>
        <taxon>Alphaproteobacteria</taxon>
        <taxon>Rhodospirillales</taxon>
        <taxon>Oceanibaculaceae</taxon>
        <taxon>Oceanibaculum</taxon>
    </lineage>
</organism>
<evidence type="ECO:0000313" key="6">
    <source>
        <dbReference type="Proteomes" id="UP000277424"/>
    </source>
</evidence>
<dbReference type="PANTHER" id="PTHR21666">
    <property type="entry name" value="PEPTIDASE-RELATED"/>
    <property type="match status" value="1"/>
</dbReference>
<comment type="similarity">
    <text evidence="1">Belongs to the E.coli NlpD/Haemophilus LppB family.</text>
</comment>
<dbReference type="InterPro" id="IPR036779">
    <property type="entry name" value="LysM_dom_sf"/>
</dbReference>
<dbReference type="PROSITE" id="PS51257">
    <property type="entry name" value="PROKAR_LIPOPROTEIN"/>
    <property type="match status" value="1"/>
</dbReference>
<evidence type="ECO:0000313" key="5">
    <source>
        <dbReference type="EMBL" id="RKQ73008.1"/>
    </source>
</evidence>
<evidence type="ECO:0000256" key="3">
    <source>
        <dbReference type="SAM" id="SignalP"/>
    </source>
</evidence>
<dbReference type="InterPro" id="IPR016047">
    <property type="entry name" value="M23ase_b-sheet_dom"/>
</dbReference>
<gene>
    <name evidence="5" type="ORF">BCL74_0778</name>
</gene>
<dbReference type="EMBL" id="RBIG01000001">
    <property type="protein sequence ID" value="RKQ73008.1"/>
    <property type="molecule type" value="Genomic_DNA"/>
</dbReference>
<dbReference type="InterPro" id="IPR050570">
    <property type="entry name" value="Cell_wall_metabolism_enzyme"/>
</dbReference>
<feature type="compositionally biased region" description="Low complexity" evidence="2">
    <location>
        <begin position="37"/>
        <end position="48"/>
    </location>
</feature>
<dbReference type="CDD" id="cd12797">
    <property type="entry name" value="M23_peptidase"/>
    <property type="match status" value="1"/>
</dbReference>
<reference evidence="5 6" key="1">
    <citation type="submission" date="2018-10" db="EMBL/GenBank/DDBJ databases">
        <title>Comparative analysis of microorganisms from saline springs in Andes Mountain Range, Colombia.</title>
        <authorList>
            <person name="Rubin E."/>
        </authorList>
    </citation>
    <scope>NUCLEOTIDE SEQUENCE [LARGE SCALE GENOMIC DNA]</scope>
    <source>
        <strain evidence="5 6">USBA 36</strain>
    </source>
</reference>
<dbReference type="Pfam" id="PF01551">
    <property type="entry name" value="Peptidase_M23"/>
    <property type="match status" value="1"/>
</dbReference>
<comment type="caution">
    <text evidence="5">The sequence shown here is derived from an EMBL/GenBank/DDBJ whole genome shotgun (WGS) entry which is preliminary data.</text>
</comment>
<feature type="domain" description="LysM" evidence="4">
    <location>
        <begin position="57"/>
        <end position="101"/>
    </location>
</feature>
<dbReference type="RefSeq" id="WP_121217711.1">
    <property type="nucleotide sequence ID" value="NZ_RBIG01000001.1"/>
</dbReference>
<evidence type="ECO:0000259" key="4">
    <source>
        <dbReference type="PROSITE" id="PS51782"/>
    </source>
</evidence>
<dbReference type="AlphaFoldDB" id="A0A420WPQ1"/>
<dbReference type="InterPro" id="IPR011055">
    <property type="entry name" value="Dup_hybrid_motif"/>
</dbReference>
<feature type="domain" description="LysM" evidence="4">
    <location>
        <begin position="105"/>
        <end position="149"/>
    </location>
</feature>
<dbReference type="Proteomes" id="UP000277424">
    <property type="component" value="Unassembled WGS sequence"/>
</dbReference>
<dbReference type="CDD" id="cd00118">
    <property type="entry name" value="LysM"/>
    <property type="match status" value="2"/>
</dbReference>
<proteinExistence type="inferred from homology"/>
<dbReference type="SUPFAM" id="SSF54106">
    <property type="entry name" value="LysM domain"/>
    <property type="match status" value="1"/>
</dbReference>
<keyword evidence="3" id="KW-0732">Signal</keyword>
<keyword evidence="5" id="KW-0378">Hydrolase</keyword>
<dbReference type="SUPFAM" id="SSF51261">
    <property type="entry name" value="Duplicated hybrid motif"/>
    <property type="match status" value="1"/>
</dbReference>
<accession>A0A420WPQ1</accession>
<dbReference type="OrthoDB" id="9795421at2"/>
<feature type="signal peptide" evidence="3">
    <location>
        <begin position="1"/>
        <end position="23"/>
    </location>
</feature>
<dbReference type="PANTHER" id="PTHR21666:SF263">
    <property type="entry name" value="MUREIN HYDROLASE ACTIVATOR NLPD"/>
    <property type="match status" value="1"/>
</dbReference>
<feature type="chain" id="PRO_5019177776" evidence="3">
    <location>
        <begin position="24"/>
        <end position="360"/>
    </location>
</feature>
<dbReference type="Pfam" id="PF01476">
    <property type="entry name" value="LysM"/>
    <property type="match status" value="2"/>
</dbReference>
<dbReference type="SMART" id="SM00257">
    <property type="entry name" value="LysM"/>
    <property type="match status" value="2"/>
</dbReference>
<name>A0A420WPQ1_9PROT</name>
<sequence>MTSLFRFPVLLLLLAAVTLASCARSGPPAPVVNGITPSRLPPSASAPSDGLRQGMPGTVTVRRGDTLYGIARANEVPLRAMIEANNLQPPYVLRVGDVLRLPNARFHVVAGGDTLYGIARRYDVDVSSLARANSLSAPFTIRLGQRLVLPSAVQASPATAAVARADDTVPLANARPAPSAEPVPSTAPSEPPASTEETRSPSAQSQTAAAPPPASGSSAILKAPPPRSGSTFLMPVNGRILSDFGPRGGGLHNDGINIAAPRGTPVLAAENGVVVYAGSELKGFGNLLLINHAGGYMTAYAHNEALLVRRGDEVRRGQAIARVGRTGSVDTPQLHFEVRRNSRAVDPKPYLQRGVAELPR</sequence>
<dbReference type="Gene3D" id="2.70.70.10">
    <property type="entry name" value="Glucose Permease (Domain IIA)"/>
    <property type="match status" value="1"/>
</dbReference>
<feature type="region of interest" description="Disordered" evidence="2">
    <location>
        <begin position="31"/>
        <end position="57"/>
    </location>
</feature>
<dbReference type="InterPro" id="IPR018392">
    <property type="entry name" value="LysM"/>
</dbReference>
<feature type="region of interest" description="Disordered" evidence="2">
    <location>
        <begin position="172"/>
        <end position="234"/>
    </location>
</feature>
<dbReference type="Gene3D" id="3.10.350.10">
    <property type="entry name" value="LysM domain"/>
    <property type="match status" value="2"/>
</dbReference>
<evidence type="ECO:0000256" key="2">
    <source>
        <dbReference type="SAM" id="MobiDB-lite"/>
    </source>
</evidence>
<protein>
    <submittedName>
        <fullName evidence="5">Murein DD-endopeptidase MepM/ murein hydrolase activator NlpD</fullName>
    </submittedName>
</protein>